<dbReference type="AlphaFoldDB" id="A0A239H781"/>
<feature type="transmembrane region" description="Helical" evidence="12">
    <location>
        <begin position="229"/>
        <end position="249"/>
    </location>
</feature>
<dbReference type="GO" id="GO:0016491">
    <property type="term" value="F:oxidoreductase activity"/>
    <property type="evidence" value="ECO:0007669"/>
    <property type="project" value="UniProtKB-KW"/>
</dbReference>
<keyword evidence="2" id="KW-1003">Cell membrane</keyword>
<comment type="subcellular location">
    <subcellularLocation>
        <location evidence="1">Membrane</location>
        <topology evidence="1">Multi-pass membrane protein</topology>
    </subcellularLocation>
</comment>
<dbReference type="InterPro" id="IPR050450">
    <property type="entry name" value="COX15/CtaA_HemeA_synthase"/>
</dbReference>
<dbReference type="GO" id="GO:0006784">
    <property type="term" value="P:heme A biosynthetic process"/>
    <property type="evidence" value="ECO:0007669"/>
    <property type="project" value="InterPro"/>
</dbReference>
<evidence type="ECO:0000256" key="1">
    <source>
        <dbReference type="ARBA" id="ARBA00004141"/>
    </source>
</evidence>
<dbReference type="GO" id="GO:0016020">
    <property type="term" value="C:membrane"/>
    <property type="evidence" value="ECO:0007669"/>
    <property type="project" value="UniProtKB-SubCell"/>
</dbReference>
<evidence type="ECO:0000256" key="9">
    <source>
        <dbReference type="ARBA" id="ARBA00023136"/>
    </source>
</evidence>
<evidence type="ECO:0000256" key="5">
    <source>
        <dbReference type="ARBA" id="ARBA00022989"/>
    </source>
</evidence>
<keyword evidence="4" id="KW-0479">Metal-binding</keyword>
<evidence type="ECO:0000256" key="10">
    <source>
        <dbReference type="ARBA" id="ARBA00023157"/>
    </source>
</evidence>
<reference evidence="13 14" key="1">
    <citation type="submission" date="2017-06" db="EMBL/GenBank/DDBJ databases">
        <authorList>
            <person name="Kim H.J."/>
            <person name="Triplett B.A."/>
        </authorList>
    </citation>
    <scope>NUCLEOTIDE SEQUENCE [LARGE SCALE GENOMIC DNA]</scope>
    <source>
        <strain evidence="13 14">DSM 18704</strain>
    </source>
</reference>
<protein>
    <submittedName>
        <fullName evidence="13">Cytochrome c oxidase assembly protein subunit 15</fullName>
    </submittedName>
</protein>
<evidence type="ECO:0000256" key="2">
    <source>
        <dbReference type="ARBA" id="ARBA00022475"/>
    </source>
</evidence>
<keyword evidence="9 12" id="KW-0472">Membrane</keyword>
<dbReference type="Pfam" id="PF02628">
    <property type="entry name" value="COX15-CtaA"/>
    <property type="match status" value="1"/>
</dbReference>
<accession>A0A239H781</accession>
<evidence type="ECO:0000313" key="14">
    <source>
        <dbReference type="Proteomes" id="UP000198356"/>
    </source>
</evidence>
<name>A0A239H781_9BACT</name>
<evidence type="ECO:0000313" key="13">
    <source>
        <dbReference type="EMBL" id="SNS77005.1"/>
    </source>
</evidence>
<keyword evidence="14" id="KW-1185">Reference proteome</keyword>
<keyword evidence="6" id="KW-0560">Oxidoreductase</keyword>
<keyword evidence="3 12" id="KW-0812">Transmembrane</keyword>
<sequence>MTTATIAGRSQRQASRALTGFAWGVLGFMVLVALWGAVVRATGSGAGCGKNWPLCNGMVWPLHHPLLTTIVEFTHRSMSGICTFLVIALAVWTFKGTPRGHLARKAATASGLLLLMEALLGAALVLGGWVEKNTSAMRVVMQAIHFTNTLLLLGALTLTAWFLGRDRRGVAPVRDGRLLAWLAVWATILVGAMGALAALADTIFPTTDLMTGLREDFAASSPTLVRMRWLHPAATVVATVFVVLLAMRLTARYRAILLGTIALQFALGGLDVLLLAPTWLQVVHLLGADLYWIALVAFSADAVWPEKIEADPLRR</sequence>
<feature type="transmembrane region" description="Helical" evidence="12">
    <location>
        <begin position="20"/>
        <end position="38"/>
    </location>
</feature>
<evidence type="ECO:0000256" key="8">
    <source>
        <dbReference type="ARBA" id="ARBA00023133"/>
    </source>
</evidence>
<organism evidence="13 14">
    <name type="scientific">Granulicella rosea</name>
    <dbReference type="NCBI Taxonomy" id="474952"/>
    <lineage>
        <taxon>Bacteria</taxon>
        <taxon>Pseudomonadati</taxon>
        <taxon>Acidobacteriota</taxon>
        <taxon>Terriglobia</taxon>
        <taxon>Terriglobales</taxon>
        <taxon>Acidobacteriaceae</taxon>
        <taxon>Granulicella</taxon>
    </lineage>
</organism>
<dbReference type="InterPro" id="IPR003780">
    <property type="entry name" value="COX15/CtaA_fam"/>
</dbReference>
<dbReference type="EMBL" id="FZOU01000002">
    <property type="protein sequence ID" value="SNS77005.1"/>
    <property type="molecule type" value="Genomic_DNA"/>
</dbReference>
<dbReference type="RefSeq" id="WP_089407757.1">
    <property type="nucleotide sequence ID" value="NZ_FZOU01000002.1"/>
</dbReference>
<dbReference type="GO" id="GO:0046872">
    <property type="term" value="F:metal ion binding"/>
    <property type="evidence" value="ECO:0007669"/>
    <property type="project" value="UniProtKB-KW"/>
</dbReference>
<evidence type="ECO:0000256" key="11">
    <source>
        <dbReference type="ARBA" id="ARBA00023444"/>
    </source>
</evidence>
<feature type="transmembrane region" description="Helical" evidence="12">
    <location>
        <begin position="106"/>
        <end position="130"/>
    </location>
</feature>
<feature type="transmembrane region" description="Helical" evidence="12">
    <location>
        <begin position="142"/>
        <end position="164"/>
    </location>
</feature>
<feature type="transmembrane region" description="Helical" evidence="12">
    <location>
        <begin position="176"/>
        <end position="200"/>
    </location>
</feature>
<keyword evidence="7" id="KW-0408">Iron</keyword>
<dbReference type="Proteomes" id="UP000198356">
    <property type="component" value="Unassembled WGS sequence"/>
</dbReference>
<keyword evidence="5 12" id="KW-1133">Transmembrane helix</keyword>
<feature type="transmembrane region" description="Helical" evidence="12">
    <location>
        <begin position="282"/>
        <end position="304"/>
    </location>
</feature>
<dbReference type="OrthoDB" id="9816428at2"/>
<evidence type="ECO:0000256" key="6">
    <source>
        <dbReference type="ARBA" id="ARBA00023002"/>
    </source>
</evidence>
<comment type="pathway">
    <text evidence="11">Porphyrin-containing compound metabolism.</text>
</comment>
<feature type="transmembrane region" description="Helical" evidence="12">
    <location>
        <begin position="77"/>
        <end position="94"/>
    </location>
</feature>
<keyword evidence="8" id="KW-0350">Heme biosynthesis</keyword>
<proteinExistence type="predicted"/>
<evidence type="ECO:0000256" key="12">
    <source>
        <dbReference type="SAM" id="Phobius"/>
    </source>
</evidence>
<gene>
    <name evidence="13" type="ORF">SAMN05421770_102252</name>
</gene>
<dbReference type="PANTHER" id="PTHR35457">
    <property type="entry name" value="HEME A SYNTHASE"/>
    <property type="match status" value="1"/>
</dbReference>
<evidence type="ECO:0000256" key="7">
    <source>
        <dbReference type="ARBA" id="ARBA00023004"/>
    </source>
</evidence>
<dbReference type="PANTHER" id="PTHR35457:SF1">
    <property type="entry name" value="HEME A SYNTHASE"/>
    <property type="match status" value="1"/>
</dbReference>
<evidence type="ECO:0000256" key="3">
    <source>
        <dbReference type="ARBA" id="ARBA00022692"/>
    </source>
</evidence>
<feature type="transmembrane region" description="Helical" evidence="12">
    <location>
        <begin position="256"/>
        <end position="276"/>
    </location>
</feature>
<keyword evidence="10" id="KW-1015">Disulfide bond</keyword>
<evidence type="ECO:0000256" key="4">
    <source>
        <dbReference type="ARBA" id="ARBA00022723"/>
    </source>
</evidence>